<dbReference type="SUPFAM" id="SSF48150">
    <property type="entry name" value="DNA-glycosylase"/>
    <property type="match status" value="1"/>
</dbReference>
<dbReference type="EnsemblMetazoa" id="Aqu2.1.33064_001">
    <property type="protein sequence ID" value="Aqu2.1.33064_001"/>
    <property type="gene ID" value="Aqu2.1.33064"/>
</dbReference>
<dbReference type="GO" id="GO:0005634">
    <property type="term" value="C:nucleus"/>
    <property type="evidence" value="ECO:0007669"/>
    <property type="project" value="UniProtKB-SubCell"/>
</dbReference>
<dbReference type="STRING" id="400682.A0A1X7UZV4"/>
<reference evidence="4" key="2">
    <citation type="submission" date="2017-05" db="UniProtKB">
        <authorList>
            <consortium name="EnsemblMetazoa"/>
        </authorList>
    </citation>
    <scope>IDENTIFICATION</scope>
</reference>
<dbReference type="KEGG" id="aqu:100637916"/>
<dbReference type="GO" id="GO:0003824">
    <property type="term" value="F:catalytic activity"/>
    <property type="evidence" value="ECO:0007669"/>
    <property type="project" value="InterPro"/>
</dbReference>
<dbReference type="GO" id="GO:0006281">
    <property type="term" value="P:DNA repair"/>
    <property type="evidence" value="ECO:0007669"/>
    <property type="project" value="InterPro"/>
</dbReference>
<dbReference type="OrthoDB" id="10265068at2759"/>
<dbReference type="AlphaFoldDB" id="A0A1X7UZV4"/>
<evidence type="ECO:0000313" key="5">
    <source>
        <dbReference type="Proteomes" id="UP000007879"/>
    </source>
</evidence>
<evidence type="ECO:0008006" key="6">
    <source>
        <dbReference type="Google" id="ProtNLM"/>
    </source>
</evidence>
<evidence type="ECO:0000256" key="3">
    <source>
        <dbReference type="SAM" id="MobiDB-lite"/>
    </source>
</evidence>
<proteinExistence type="predicted"/>
<dbReference type="PANTHER" id="PTHR15074:SF0">
    <property type="entry name" value="METHYL-CPG-BINDING DOMAIN PROTEIN 4-LIKE PROTEIN"/>
    <property type="match status" value="1"/>
</dbReference>
<dbReference type="Proteomes" id="UP000007879">
    <property type="component" value="Unassembled WGS sequence"/>
</dbReference>
<gene>
    <name evidence="4" type="primary">100637916</name>
</gene>
<name>A0A1X7UZV4_AMPQE</name>
<evidence type="ECO:0000256" key="2">
    <source>
        <dbReference type="ARBA" id="ARBA00023242"/>
    </source>
</evidence>
<dbReference type="GO" id="GO:0003677">
    <property type="term" value="F:DNA binding"/>
    <property type="evidence" value="ECO:0007669"/>
    <property type="project" value="InterPro"/>
</dbReference>
<dbReference type="eggNOG" id="KOG4161">
    <property type="taxonomic scope" value="Eukaryota"/>
</dbReference>
<evidence type="ECO:0000256" key="1">
    <source>
        <dbReference type="ARBA" id="ARBA00004123"/>
    </source>
</evidence>
<feature type="region of interest" description="Disordered" evidence="3">
    <location>
        <begin position="28"/>
        <end position="52"/>
    </location>
</feature>
<organism evidence="4">
    <name type="scientific">Amphimedon queenslandica</name>
    <name type="common">Sponge</name>
    <dbReference type="NCBI Taxonomy" id="400682"/>
    <lineage>
        <taxon>Eukaryota</taxon>
        <taxon>Metazoa</taxon>
        <taxon>Porifera</taxon>
        <taxon>Demospongiae</taxon>
        <taxon>Heteroscleromorpha</taxon>
        <taxon>Haplosclerida</taxon>
        <taxon>Niphatidae</taxon>
        <taxon>Amphimedon</taxon>
    </lineage>
</organism>
<dbReference type="InterPro" id="IPR011257">
    <property type="entry name" value="DNA_glycosylase"/>
</dbReference>
<keyword evidence="5" id="KW-1185">Reference proteome</keyword>
<dbReference type="Gene3D" id="1.10.340.30">
    <property type="entry name" value="Hypothetical protein, domain 2"/>
    <property type="match status" value="1"/>
</dbReference>
<dbReference type="FunFam" id="1.10.340.30:FF:000007">
    <property type="entry name" value="Methyl-CpG-binding domain protein 4"/>
    <property type="match status" value="1"/>
</dbReference>
<keyword evidence="2" id="KW-0539">Nucleus</keyword>
<dbReference type="InParanoid" id="A0A1X7UZV4"/>
<dbReference type="InterPro" id="IPR045138">
    <property type="entry name" value="MeCP2/MBD4"/>
</dbReference>
<evidence type="ECO:0000313" key="4">
    <source>
        <dbReference type="EnsemblMetazoa" id="Aqu2.1.33064_001"/>
    </source>
</evidence>
<dbReference type="EnsemblMetazoa" id="XM_003386219.3">
    <property type="protein sequence ID" value="XP_003386267.1"/>
    <property type="gene ID" value="LOC100637916"/>
</dbReference>
<dbReference type="PANTHER" id="PTHR15074">
    <property type="entry name" value="METHYL-CPG-BINDING PROTEIN"/>
    <property type="match status" value="1"/>
</dbReference>
<comment type="subcellular location">
    <subcellularLocation>
        <location evidence="1">Nucleus</location>
    </subcellularLocation>
</comment>
<protein>
    <recommendedName>
        <fullName evidence="6">HhH-GPD domain-containing protein</fullName>
    </recommendedName>
</protein>
<sequence>MSTLRRSERLVKLRSLLEYESITKKKDAQLAGKIKHSSSTCPSKSSETKSRKSKYFSAKVVAAKSTKLRASKRQPTNQKRSTYFKEKDKQVVQSPHNHKHLEYPHYAPPRSPYGLIQEELWQDPWKLLIATIFLNRTTGKAAIPILWKFFDCYSTPEEATAANWKDIASMIEPLGLHIKRAKMIIRFSGEYLSNDWVYPIELHGIGKYGNDSYRIFCTEEWKEVRPNDHMLNKYYEWLCQLNDYHPEDWEP</sequence>
<reference evidence="5" key="1">
    <citation type="journal article" date="2010" name="Nature">
        <title>The Amphimedon queenslandica genome and the evolution of animal complexity.</title>
        <authorList>
            <person name="Srivastava M."/>
            <person name="Simakov O."/>
            <person name="Chapman J."/>
            <person name="Fahey B."/>
            <person name="Gauthier M.E."/>
            <person name="Mitros T."/>
            <person name="Richards G.S."/>
            <person name="Conaco C."/>
            <person name="Dacre M."/>
            <person name="Hellsten U."/>
            <person name="Larroux C."/>
            <person name="Putnam N.H."/>
            <person name="Stanke M."/>
            <person name="Adamska M."/>
            <person name="Darling A."/>
            <person name="Degnan S.M."/>
            <person name="Oakley T.H."/>
            <person name="Plachetzki D.C."/>
            <person name="Zhai Y."/>
            <person name="Adamski M."/>
            <person name="Calcino A."/>
            <person name="Cummins S.F."/>
            <person name="Goodstein D.M."/>
            <person name="Harris C."/>
            <person name="Jackson D.J."/>
            <person name="Leys S.P."/>
            <person name="Shu S."/>
            <person name="Woodcroft B.J."/>
            <person name="Vervoort M."/>
            <person name="Kosik K.S."/>
            <person name="Manning G."/>
            <person name="Degnan B.M."/>
            <person name="Rokhsar D.S."/>
        </authorList>
    </citation>
    <scope>NUCLEOTIDE SEQUENCE [LARGE SCALE GENOMIC DNA]</scope>
</reference>
<accession>A0A1X7UZV4</accession>